<comment type="caution">
    <text evidence="2">The sequence shown here is derived from an EMBL/GenBank/DDBJ whole genome shotgun (WGS) entry which is preliminary data.</text>
</comment>
<sequence length="384" mass="42612">MTEAKEVPAKPRRRWLRFGLRTMLAITALLCVLMAWVGRDLAVSYREAQIVQKIGGSAQYDYQYDGNDFLTDASPPGPAFLRFCFGDHLYARVISVNVQRQVVDREMAEDIAKLDQLQSILFQSSSIEENSLEPLQELKNLRSLGFLRTPVSPRQLRQFREAEQITGISLFGESASDENLVEISQFPNLEIVGIIGGPATDVGLSSLDSLSKLESLFILDVPGVSAAGFPALKQLQELTVQCDLVSEESLPALKQATSLRELALKTTIKPSRPKSRQLVENITGKLLTQEEPTPNDTESTAVKVAGQLASVRDLTFEPYNIYDDDLRYLSEMPNLEVLDVQLTGVSREGMVHLEDLPKLKEVHVRWTQGINQGQVGAAKVITVN</sequence>
<keyword evidence="1" id="KW-1133">Transmembrane helix</keyword>
<dbReference type="SUPFAM" id="SSF52047">
    <property type="entry name" value="RNI-like"/>
    <property type="match status" value="1"/>
</dbReference>
<dbReference type="Gene3D" id="3.80.10.10">
    <property type="entry name" value="Ribonuclease Inhibitor"/>
    <property type="match status" value="2"/>
</dbReference>
<evidence type="ECO:0000313" key="2">
    <source>
        <dbReference type="EMBL" id="PQO31116.1"/>
    </source>
</evidence>
<dbReference type="OrthoDB" id="292039at2"/>
<dbReference type="RefSeq" id="WP_105353600.1">
    <property type="nucleotide sequence ID" value="NZ_PUIA01000037.1"/>
</dbReference>
<organism evidence="2 3">
    <name type="scientific">Blastopirellula marina</name>
    <dbReference type="NCBI Taxonomy" id="124"/>
    <lineage>
        <taxon>Bacteria</taxon>
        <taxon>Pseudomonadati</taxon>
        <taxon>Planctomycetota</taxon>
        <taxon>Planctomycetia</taxon>
        <taxon>Pirellulales</taxon>
        <taxon>Pirellulaceae</taxon>
        <taxon>Blastopirellula</taxon>
    </lineage>
</organism>
<gene>
    <name evidence="2" type="ORF">C5Y96_12220</name>
</gene>
<reference evidence="2 3" key="1">
    <citation type="submission" date="2018-02" db="EMBL/GenBank/DDBJ databases">
        <title>Comparative genomes isolates from brazilian mangrove.</title>
        <authorList>
            <person name="Araujo J.E."/>
            <person name="Taketani R.G."/>
            <person name="Silva M.C.P."/>
            <person name="Loureco M.V."/>
            <person name="Andreote F.D."/>
        </authorList>
    </citation>
    <scope>NUCLEOTIDE SEQUENCE [LARGE SCALE GENOMIC DNA]</scope>
    <source>
        <strain evidence="2 3">HEX-2 MGV</strain>
    </source>
</reference>
<evidence type="ECO:0000256" key="1">
    <source>
        <dbReference type="SAM" id="Phobius"/>
    </source>
</evidence>
<dbReference type="AlphaFoldDB" id="A0A2S8FG31"/>
<proteinExistence type="predicted"/>
<dbReference type="EMBL" id="PUIA01000037">
    <property type="protein sequence ID" value="PQO31116.1"/>
    <property type="molecule type" value="Genomic_DNA"/>
</dbReference>
<dbReference type="Proteomes" id="UP000240009">
    <property type="component" value="Unassembled WGS sequence"/>
</dbReference>
<dbReference type="InterPro" id="IPR032675">
    <property type="entry name" value="LRR_dom_sf"/>
</dbReference>
<name>A0A2S8FG31_9BACT</name>
<keyword evidence="1" id="KW-0812">Transmembrane</keyword>
<protein>
    <recommendedName>
        <fullName evidence="4">Leucine Rich repeats (2 copies)</fullName>
    </recommendedName>
</protein>
<keyword evidence="1" id="KW-0472">Membrane</keyword>
<feature type="transmembrane region" description="Helical" evidence="1">
    <location>
        <begin position="18"/>
        <end position="37"/>
    </location>
</feature>
<evidence type="ECO:0008006" key="4">
    <source>
        <dbReference type="Google" id="ProtNLM"/>
    </source>
</evidence>
<accession>A0A2S8FG31</accession>
<evidence type="ECO:0000313" key="3">
    <source>
        <dbReference type="Proteomes" id="UP000240009"/>
    </source>
</evidence>